<evidence type="ECO:0000259" key="9">
    <source>
        <dbReference type="Pfam" id="PF09335"/>
    </source>
</evidence>
<protein>
    <submittedName>
        <fullName evidence="10">VTT domain-containing protein</fullName>
    </submittedName>
</protein>
<keyword evidence="5 8" id="KW-1133">Transmembrane helix</keyword>
<dbReference type="PANTHER" id="PTHR42709">
    <property type="entry name" value="ALKALINE PHOSPHATASE LIKE PROTEIN"/>
    <property type="match status" value="1"/>
</dbReference>
<organism evidence="10 11">
    <name type="scientific">Streptantibioticus parmotrematis</name>
    <dbReference type="NCBI Taxonomy" id="2873249"/>
    <lineage>
        <taxon>Bacteria</taxon>
        <taxon>Bacillati</taxon>
        <taxon>Actinomycetota</taxon>
        <taxon>Actinomycetes</taxon>
        <taxon>Kitasatosporales</taxon>
        <taxon>Streptomycetaceae</taxon>
        <taxon>Streptantibioticus</taxon>
    </lineage>
</organism>
<evidence type="ECO:0000313" key="10">
    <source>
        <dbReference type="EMBL" id="MBY8886498.1"/>
    </source>
</evidence>
<evidence type="ECO:0000256" key="1">
    <source>
        <dbReference type="ARBA" id="ARBA00004651"/>
    </source>
</evidence>
<proteinExistence type="inferred from homology"/>
<comment type="similarity">
    <text evidence="2">Belongs to the DedA family.</text>
</comment>
<dbReference type="InterPro" id="IPR051311">
    <property type="entry name" value="DedA_domain"/>
</dbReference>
<evidence type="ECO:0000256" key="2">
    <source>
        <dbReference type="ARBA" id="ARBA00010792"/>
    </source>
</evidence>
<feature type="transmembrane region" description="Helical" evidence="8">
    <location>
        <begin position="177"/>
        <end position="202"/>
    </location>
</feature>
<reference evidence="10 11" key="1">
    <citation type="submission" date="2021-08" db="EMBL/GenBank/DDBJ databases">
        <title>Streptomyces sp. PTM05 isolated from lichen.</title>
        <authorList>
            <person name="Somphong A."/>
            <person name="Phongsopitanun W."/>
            <person name="Tanasupawat S."/>
        </authorList>
    </citation>
    <scope>NUCLEOTIDE SEQUENCE [LARGE SCALE GENOMIC DNA]</scope>
    <source>
        <strain evidence="10 11">Ptm05</strain>
    </source>
</reference>
<dbReference type="RefSeq" id="WP_222978739.1">
    <property type="nucleotide sequence ID" value="NZ_JAINVZ010000010.1"/>
</dbReference>
<evidence type="ECO:0000256" key="5">
    <source>
        <dbReference type="ARBA" id="ARBA00022989"/>
    </source>
</evidence>
<name>A0ABS7QTH5_9ACTN</name>
<gene>
    <name evidence="10" type="ORF">K7472_16725</name>
</gene>
<feature type="compositionally biased region" description="Low complexity" evidence="7">
    <location>
        <begin position="209"/>
        <end position="242"/>
    </location>
</feature>
<feature type="domain" description="VTT" evidence="9">
    <location>
        <begin position="43"/>
        <end position="168"/>
    </location>
</feature>
<accession>A0ABS7QTH5</accession>
<feature type="transmembrane region" description="Helical" evidence="8">
    <location>
        <begin position="148"/>
        <end position="171"/>
    </location>
</feature>
<keyword evidence="4 8" id="KW-0812">Transmembrane</keyword>
<feature type="region of interest" description="Disordered" evidence="7">
    <location>
        <begin position="209"/>
        <end position="250"/>
    </location>
</feature>
<evidence type="ECO:0000256" key="7">
    <source>
        <dbReference type="SAM" id="MobiDB-lite"/>
    </source>
</evidence>
<dbReference type="PANTHER" id="PTHR42709:SF6">
    <property type="entry name" value="UNDECAPRENYL PHOSPHATE TRANSPORTER A"/>
    <property type="match status" value="1"/>
</dbReference>
<keyword evidence="3" id="KW-1003">Cell membrane</keyword>
<comment type="caution">
    <text evidence="10">The sequence shown here is derived from an EMBL/GenBank/DDBJ whole genome shotgun (WGS) entry which is preliminary data.</text>
</comment>
<evidence type="ECO:0000256" key="3">
    <source>
        <dbReference type="ARBA" id="ARBA00022475"/>
    </source>
</evidence>
<dbReference type="InterPro" id="IPR032816">
    <property type="entry name" value="VTT_dom"/>
</dbReference>
<evidence type="ECO:0000256" key="4">
    <source>
        <dbReference type="ARBA" id="ARBA00022692"/>
    </source>
</evidence>
<keyword evidence="6 8" id="KW-0472">Membrane</keyword>
<feature type="transmembrane region" description="Helical" evidence="8">
    <location>
        <begin position="63"/>
        <end position="81"/>
    </location>
</feature>
<dbReference type="EMBL" id="JAINVZ010000010">
    <property type="protein sequence ID" value="MBY8886498.1"/>
    <property type="molecule type" value="Genomic_DNA"/>
</dbReference>
<sequence length="250" mass="25394">MGVSSTVSVLDSLDFTSTLARHMADDTLWAYLALAVTTAPPLVPNAALLVTGGVLAARGRLDIVFVLLVVAGSALAGDLLIHRAGRALSGPVLGRVYRGGRRRQLFDWAADRIQRYGVPFVAGCRFLPSGRLVGGLAAGVVGYPARRYLVGASIAEAIWAAYSVGIGYLGGRATANSLYALGLGLGVSAAVATVGGLVQAVARRKARTAARTPSRTVTRSAAGVPAPGAVGAPEAGPAWPVADRAGQTGP</sequence>
<keyword evidence="11" id="KW-1185">Reference proteome</keyword>
<comment type="subcellular location">
    <subcellularLocation>
        <location evidence="1">Cell membrane</location>
        <topology evidence="1">Multi-pass membrane protein</topology>
    </subcellularLocation>
</comment>
<evidence type="ECO:0000256" key="6">
    <source>
        <dbReference type="ARBA" id="ARBA00023136"/>
    </source>
</evidence>
<dbReference type="Pfam" id="PF09335">
    <property type="entry name" value="VTT_dom"/>
    <property type="match status" value="1"/>
</dbReference>
<dbReference type="Proteomes" id="UP001198565">
    <property type="component" value="Unassembled WGS sequence"/>
</dbReference>
<evidence type="ECO:0000313" key="11">
    <source>
        <dbReference type="Proteomes" id="UP001198565"/>
    </source>
</evidence>
<feature type="transmembrane region" description="Helical" evidence="8">
    <location>
        <begin position="28"/>
        <end position="57"/>
    </location>
</feature>
<evidence type="ECO:0000256" key="8">
    <source>
        <dbReference type="SAM" id="Phobius"/>
    </source>
</evidence>